<gene>
    <name evidence="8" type="ORF">UFOPK3772_01705</name>
</gene>
<comment type="cofactor">
    <cofactor evidence="1">
        <name>Zn(2+)</name>
        <dbReference type="ChEBI" id="CHEBI:29105"/>
    </cofactor>
</comment>
<evidence type="ECO:0000259" key="7">
    <source>
        <dbReference type="Pfam" id="PF08240"/>
    </source>
</evidence>
<keyword evidence="3" id="KW-0479">Metal-binding</keyword>
<dbReference type="GO" id="GO:0016491">
    <property type="term" value="F:oxidoreductase activity"/>
    <property type="evidence" value="ECO:0007669"/>
    <property type="project" value="UniProtKB-KW"/>
</dbReference>
<proteinExistence type="inferred from homology"/>
<reference evidence="8" key="1">
    <citation type="submission" date="2020-05" db="EMBL/GenBank/DDBJ databases">
        <authorList>
            <person name="Chiriac C."/>
            <person name="Salcher M."/>
            <person name="Ghai R."/>
            <person name="Kavagutti S V."/>
        </authorList>
    </citation>
    <scope>NUCLEOTIDE SEQUENCE</scope>
</reference>
<dbReference type="SUPFAM" id="SSF51735">
    <property type="entry name" value="NAD(P)-binding Rossmann-fold domains"/>
    <property type="match status" value="1"/>
</dbReference>
<dbReference type="InterPro" id="IPR013154">
    <property type="entry name" value="ADH-like_N"/>
</dbReference>
<dbReference type="EMBL" id="CAFBNE010000052">
    <property type="protein sequence ID" value="CAB4953534.1"/>
    <property type="molecule type" value="Genomic_DNA"/>
</dbReference>
<dbReference type="AlphaFoldDB" id="A0A6J7KHR7"/>
<name>A0A6J7KHR7_9ZZZZ</name>
<sequence>MKALVFKGPWEMAIEERPIREPGPDEAIVEVLATGVCGSDIHGFTGHTGRRHQGQVMGHETVGVVHRLPMSSSRVSVGDLVTINPGMVCGLCDACVSGEEQQCEELRVLGVVPEIDAAFAEYVTVPVGSLVPLLPSTPPALGALVEPLAVGYHAVRRANLRSGESLLVIGGGPIGQAVALAAARVDAGAVLVTEISQHRRDLLSSIGVRSVAPEHLEDELAGRRPTAVVDAVGNSATLEVALTHSAKSARVVLLGMDSPQLQVPAYSVSVAERTIVGSFCYSRADFELTARWLEQNAVIASRLIDTVEPMTAGPDIFTKLGRRELNSSKVLLAPNASILPSTVAPWERSHAV</sequence>
<dbReference type="Gene3D" id="3.40.50.720">
    <property type="entry name" value="NAD(P)-binding Rossmann-like Domain"/>
    <property type="match status" value="1"/>
</dbReference>
<evidence type="ECO:0000256" key="1">
    <source>
        <dbReference type="ARBA" id="ARBA00001947"/>
    </source>
</evidence>
<comment type="similarity">
    <text evidence="2">Belongs to the zinc-containing alcohol dehydrogenase family.</text>
</comment>
<organism evidence="8">
    <name type="scientific">freshwater metagenome</name>
    <dbReference type="NCBI Taxonomy" id="449393"/>
    <lineage>
        <taxon>unclassified sequences</taxon>
        <taxon>metagenomes</taxon>
        <taxon>ecological metagenomes</taxon>
    </lineage>
</organism>
<dbReference type="PANTHER" id="PTHR43161">
    <property type="entry name" value="SORBITOL DEHYDROGENASE"/>
    <property type="match status" value="1"/>
</dbReference>
<feature type="domain" description="Alcohol dehydrogenase-like C-terminal" evidence="6">
    <location>
        <begin position="173"/>
        <end position="294"/>
    </location>
</feature>
<evidence type="ECO:0000313" key="8">
    <source>
        <dbReference type="EMBL" id="CAB4953534.1"/>
    </source>
</evidence>
<dbReference type="Pfam" id="PF00107">
    <property type="entry name" value="ADH_zinc_N"/>
    <property type="match status" value="1"/>
</dbReference>
<keyword evidence="5" id="KW-0560">Oxidoreductase</keyword>
<dbReference type="GO" id="GO:0046872">
    <property type="term" value="F:metal ion binding"/>
    <property type="evidence" value="ECO:0007669"/>
    <property type="project" value="UniProtKB-KW"/>
</dbReference>
<dbReference type="InterPro" id="IPR036291">
    <property type="entry name" value="NAD(P)-bd_dom_sf"/>
</dbReference>
<dbReference type="InterPro" id="IPR011032">
    <property type="entry name" value="GroES-like_sf"/>
</dbReference>
<evidence type="ECO:0000256" key="2">
    <source>
        <dbReference type="ARBA" id="ARBA00008072"/>
    </source>
</evidence>
<dbReference type="PANTHER" id="PTHR43161:SF9">
    <property type="entry name" value="SORBITOL DEHYDROGENASE"/>
    <property type="match status" value="1"/>
</dbReference>
<accession>A0A6J7KHR7</accession>
<evidence type="ECO:0000256" key="3">
    <source>
        <dbReference type="ARBA" id="ARBA00022723"/>
    </source>
</evidence>
<protein>
    <submittedName>
        <fullName evidence="8">Unannotated protein</fullName>
    </submittedName>
</protein>
<dbReference type="InterPro" id="IPR013149">
    <property type="entry name" value="ADH-like_C"/>
</dbReference>
<feature type="domain" description="Alcohol dehydrogenase-like N-terminal" evidence="7">
    <location>
        <begin position="23"/>
        <end position="133"/>
    </location>
</feature>
<evidence type="ECO:0000259" key="6">
    <source>
        <dbReference type="Pfam" id="PF00107"/>
    </source>
</evidence>
<keyword evidence="4" id="KW-0862">Zinc</keyword>
<dbReference type="Pfam" id="PF08240">
    <property type="entry name" value="ADH_N"/>
    <property type="match status" value="1"/>
</dbReference>
<dbReference type="Gene3D" id="3.90.180.10">
    <property type="entry name" value="Medium-chain alcohol dehydrogenases, catalytic domain"/>
    <property type="match status" value="1"/>
</dbReference>
<evidence type="ECO:0000256" key="5">
    <source>
        <dbReference type="ARBA" id="ARBA00023002"/>
    </source>
</evidence>
<dbReference type="SUPFAM" id="SSF50129">
    <property type="entry name" value="GroES-like"/>
    <property type="match status" value="1"/>
</dbReference>
<evidence type="ECO:0000256" key="4">
    <source>
        <dbReference type="ARBA" id="ARBA00022833"/>
    </source>
</evidence>